<dbReference type="Pfam" id="PF02367">
    <property type="entry name" value="TsaE"/>
    <property type="match status" value="1"/>
</dbReference>
<evidence type="ECO:0000256" key="3">
    <source>
        <dbReference type="ARBA" id="ARBA00019010"/>
    </source>
</evidence>
<dbReference type="GO" id="GO:0005524">
    <property type="term" value="F:ATP binding"/>
    <property type="evidence" value="ECO:0007669"/>
    <property type="project" value="UniProtKB-KW"/>
</dbReference>
<proteinExistence type="inferred from homology"/>
<dbReference type="NCBIfam" id="TIGR00150">
    <property type="entry name" value="T6A_YjeE"/>
    <property type="match status" value="1"/>
</dbReference>
<name>A0A7C3GUB9_9BACT</name>
<evidence type="ECO:0000313" key="11">
    <source>
        <dbReference type="EMBL" id="HFC97963.1"/>
    </source>
</evidence>
<evidence type="ECO:0000256" key="1">
    <source>
        <dbReference type="ARBA" id="ARBA00004496"/>
    </source>
</evidence>
<dbReference type="Gene3D" id="3.40.50.300">
    <property type="entry name" value="P-loop containing nucleotide triphosphate hydrolases"/>
    <property type="match status" value="1"/>
</dbReference>
<comment type="similarity">
    <text evidence="2">Belongs to the TsaE family.</text>
</comment>
<reference evidence="11" key="1">
    <citation type="journal article" date="2020" name="mSystems">
        <title>Genome- and Community-Level Interaction Insights into Carbon Utilization and Element Cycling Functions of Hydrothermarchaeota in Hydrothermal Sediment.</title>
        <authorList>
            <person name="Zhou Z."/>
            <person name="Liu Y."/>
            <person name="Xu W."/>
            <person name="Pan J."/>
            <person name="Luo Z.H."/>
            <person name="Li M."/>
        </authorList>
    </citation>
    <scope>NUCLEOTIDE SEQUENCE [LARGE SCALE GENOMIC DNA]</scope>
    <source>
        <strain evidence="11">HyVt-483</strain>
    </source>
</reference>
<dbReference type="GO" id="GO:0005737">
    <property type="term" value="C:cytoplasm"/>
    <property type="evidence" value="ECO:0007669"/>
    <property type="project" value="UniProtKB-SubCell"/>
</dbReference>
<sequence length="138" mass="15823">MSVHKTRSPEETRSLGERMARELVPGDVLLLYGDLGSGKTTFVQGLARGLGVPEEVYVVSPSFALIHEYPGRIPLFHVDLYRLSPEEVDDLGLSEIIPRGVTVIEWSEHLPEELPARYRIYFRYLSETEREIRIERRA</sequence>
<dbReference type="InterPro" id="IPR003442">
    <property type="entry name" value="T6A_TsaE"/>
</dbReference>
<dbReference type="AlphaFoldDB" id="A0A7C3GUB9"/>
<keyword evidence="9" id="KW-0460">Magnesium</keyword>
<dbReference type="SUPFAM" id="SSF52540">
    <property type="entry name" value="P-loop containing nucleoside triphosphate hydrolases"/>
    <property type="match status" value="1"/>
</dbReference>
<dbReference type="PANTHER" id="PTHR33540">
    <property type="entry name" value="TRNA THREONYLCARBAMOYLADENOSINE BIOSYNTHESIS PROTEIN TSAE"/>
    <property type="match status" value="1"/>
</dbReference>
<evidence type="ECO:0000256" key="10">
    <source>
        <dbReference type="ARBA" id="ARBA00032441"/>
    </source>
</evidence>
<keyword evidence="4" id="KW-0963">Cytoplasm</keyword>
<organism evidence="11">
    <name type="scientific">Thermosulfurimonas dismutans</name>
    <dbReference type="NCBI Taxonomy" id="999894"/>
    <lineage>
        <taxon>Bacteria</taxon>
        <taxon>Pseudomonadati</taxon>
        <taxon>Thermodesulfobacteriota</taxon>
        <taxon>Thermodesulfobacteria</taxon>
        <taxon>Thermodesulfobacteriales</taxon>
        <taxon>Thermodesulfobacteriaceae</taxon>
        <taxon>Thermosulfurimonas</taxon>
    </lineage>
</organism>
<dbReference type="Proteomes" id="UP000886043">
    <property type="component" value="Unassembled WGS sequence"/>
</dbReference>
<keyword evidence="7" id="KW-0547">Nucleotide-binding</keyword>
<accession>A0A7C3GUB9</accession>
<keyword evidence="5" id="KW-0819">tRNA processing</keyword>
<dbReference type="GO" id="GO:0002949">
    <property type="term" value="P:tRNA threonylcarbamoyladenosine modification"/>
    <property type="evidence" value="ECO:0007669"/>
    <property type="project" value="InterPro"/>
</dbReference>
<evidence type="ECO:0000256" key="5">
    <source>
        <dbReference type="ARBA" id="ARBA00022694"/>
    </source>
</evidence>
<keyword evidence="6" id="KW-0479">Metal-binding</keyword>
<dbReference type="GO" id="GO:0046872">
    <property type="term" value="F:metal ion binding"/>
    <property type="evidence" value="ECO:0007669"/>
    <property type="project" value="UniProtKB-KW"/>
</dbReference>
<evidence type="ECO:0000256" key="6">
    <source>
        <dbReference type="ARBA" id="ARBA00022723"/>
    </source>
</evidence>
<dbReference type="PANTHER" id="PTHR33540:SF2">
    <property type="entry name" value="TRNA THREONYLCARBAMOYLADENOSINE BIOSYNTHESIS PROTEIN TSAE"/>
    <property type="match status" value="1"/>
</dbReference>
<keyword evidence="8" id="KW-0067">ATP-binding</keyword>
<comment type="caution">
    <text evidence="11">The sequence shown here is derived from an EMBL/GenBank/DDBJ whole genome shotgun (WGS) entry which is preliminary data.</text>
</comment>
<evidence type="ECO:0000256" key="9">
    <source>
        <dbReference type="ARBA" id="ARBA00022842"/>
    </source>
</evidence>
<gene>
    <name evidence="11" type="primary">tsaE</name>
    <name evidence="11" type="ORF">ENJ40_05850</name>
</gene>
<dbReference type="EMBL" id="DRMH01000076">
    <property type="protein sequence ID" value="HFC97963.1"/>
    <property type="molecule type" value="Genomic_DNA"/>
</dbReference>
<comment type="subcellular location">
    <subcellularLocation>
        <location evidence="1">Cytoplasm</location>
    </subcellularLocation>
</comment>
<protein>
    <recommendedName>
        <fullName evidence="3">tRNA threonylcarbamoyladenosine biosynthesis protein TsaE</fullName>
    </recommendedName>
    <alternativeName>
        <fullName evidence="10">t(6)A37 threonylcarbamoyladenosine biosynthesis protein TsaE</fullName>
    </alternativeName>
</protein>
<evidence type="ECO:0000256" key="8">
    <source>
        <dbReference type="ARBA" id="ARBA00022840"/>
    </source>
</evidence>
<evidence type="ECO:0000256" key="7">
    <source>
        <dbReference type="ARBA" id="ARBA00022741"/>
    </source>
</evidence>
<evidence type="ECO:0000256" key="2">
    <source>
        <dbReference type="ARBA" id="ARBA00007599"/>
    </source>
</evidence>
<evidence type="ECO:0000256" key="4">
    <source>
        <dbReference type="ARBA" id="ARBA00022490"/>
    </source>
</evidence>
<dbReference type="InterPro" id="IPR027417">
    <property type="entry name" value="P-loop_NTPase"/>
</dbReference>